<dbReference type="Gramene" id="PRQ26448">
    <property type="protein sequence ID" value="PRQ26448"/>
    <property type="gene ID" value="RchiOBHm_Chr6g0294681"/>
</dbReference>
<comment type="caution">
    <text evidence="1">The sequence shown here is derived from an EMBL/GenBank/DDBJ whole genome shotgun (WGS) entry which is preliminary data.</text>
</comment>
<dbReference type="Proteomes" id="UP000238479">
    <property type="component" value="Chromosome 6"/>
</dbReference>
<dbReference type="AlphaFoldDB" id="A0A2P6PWY9"/>
<protein>
    <submittedName>
        <fullName evidence="1">Uncharacterized protein</fullName>
    </submittedName>
</protein>
<evidence type="ECO:0000313" key="2">
    <source>
        <dbReference type="Proteomes" id="UP000238479"/>
    </source>
</evidence>
<dbReference type="EMBL" id="PDCK01000044">
    <property type="protein sequence ID" value="PRQ26448.1"/>
    <property type="molecule type" value="Genomic_DNA"/>
</dbReference>
<reference evidence="1 2" key="1">
    <citation type="journal article" date="2018" name="Nat. Genet.">
        <title>The Rosa genome provides new insights in the design of modern roses.</title>
        <authorList>
            <person name="Bendahmane M."/>
        </authorList>
    </citation>
    <scope>NUCLEOTIDE SEQUENCE [LARGE SCALE GENOMIC DNA]</scope>
    <source>
        <strain evidence="2">cv. Old Blush</strain>
    </source>
</reference>
<proteinExistence type="predicted"/>
<evidence type="ECO:0000313" key="1">
    <source>
        <dbReference type="EMBL" id="PRQ26448.1"/>
    </source>
</evidence>
<gene>
    <name evidence="1" type="ORF">RchiOBHm_Chr6g0294681</name>
</gene>
<sequence>MAPQNSETPLTRAQRQDALLNMFPGTAKVILRPRTNPDGSEIVTISDYEFPDLRCKRRLKNLYQVYSLYRINPVCLVA</sequence>
<organism evidence="1 2">
    <name type="scientific">Rosa chinensis</name>
    <name type="common">China rose</name>
    <dbReference type="NCBI Taxonomy" id="74649"/>
    <lineage>
        <taxon>Eukaryota</taxon>
        <taxon>Viridiplantae</taxon>
        <taxon>Streptophyta</taxon>
        <taxon>Embryophyta</taxon>
        <taxon>Tracheophyta</taxon>
        <taxon>Spermatophyta</taxon>
        <taxon>Magnoliopsida</taxon>
        <taxon>eudicotyledons</taxon>
        <taxon>Gunneridae</taxon>
        <taxon>Pentapetalae</taxon>
        <taxon>rosids</taxon>
        <taxon>fabids</taxon>
        <taxon>Rosales</taxon>
        <taxon>Rosaceae</taxon>
        <taxon>Rosoideae</taxon>
        <taxon>Rosoideae incertae sedis</taxon>
        <taxon>Rosa</taxon>
    </lineage>
</organism>
<keyword evidence="2" id="KW-1185">Reference proteome</keyword>
<name>A0A2P6PWY9_ROSCH</name>
<accession>A0A2P6PWY9</accession>